<gene>
    <name evidence="1" type="ORF">NIES2119_15365</name>
</gene>
<dbReference type="Proteomes" id="UP000185860">
    <property type="component" value="Unassembled WGS sequence"/>
</dbReference>
<organism evidence="1 2">
    <name type="scientific">[Phormidium ambiguum] IAM M-71</name>
    <dbReference type="NCBI Taxonomy" id="454136"/>
    <lineage>
        <taxon>Bacteria</taxon>
        <taxon>Bacillati</taxon>
        <taxon>Cyanobacteriota</taxon>
        <taxon>Cyanophyceae</taxon>
        <taxon>Oscillatoriophycideae</taxon>
        <taxon>Aerosakkonematales</taxon>
        <taxon>Aerosakkonemataceae</taxon>
        <taxon>Floridanema</taxon>
    </lineage>
</organism>
<dbReference type="AlphaFoldDB" id="A0A1U7II92"/>
<proteinExistence type="predicted"/>
<dbReference type="EMBL" id="MRCE01000014">
    <property type="protein sequence ID" value="OKH36801.1"/>
    <property type="molecule type" value="Genomic_DNA"/>
</dbReference>
<sequence length="59" mass="6783">MRGWVFVLILVIEVAQMFSLQSFDLYSTYFPPRAILQNLCLIGFLAEFTILDFSNYGLG</sequence>
<name>A0A1U7II92_9CYAN</name>
<comment type="caution">
    <text evidence="1">The sequence shown here is derived from an EMBL/GenBank/DDBJ whole genome shotgun (WGS) entry which is preliminary data.</text>
</comment>
<dbReference type="STRING" id="454136.NIES2119_15365"/>
<accession>A0A1U7II92</accession>
<reference evidence="1 2" key="1">
    <citation type="submission" date="2016-11" db="EMBL/GenBank/DDBJ databases">
        <title>Draft Genome Sequences of Nine Cyanobacterial Strains from Diverse Habitats.</title>
        <authorList>
            <person name="Zhu T."/>
            <person name="Hou S."/>
            <person name="Lu X."/>
            <person name="Hess W.R."/>
        </authorList>
    </citation>
    <scope>NUCLEOTIDE SEQUENCE [LARGE SCALE GENOMIC DNA]</scope>
    <source>
        <strain evidence="1 2">IAM M-71</strain>
    </source>
</reference>
<evidence type="ECO:0000313" key="1">
    <source>
        <dbReference type="EMBL" id="OKH36801.1"/>
    </source>
</evidence>
<evidence type="ECO:0000313" key="2">
    <source>
        <dbReference type="Proteomes" id="UP000185860"/>
    </source>
</evidence>
<protein>
    <submittedName>
        <fullName evidence="1">Uncharacterized protein</fullName>
    </submittedName>
</protein>